<evidence type="ECO:0000313" key="3">
    <source>
        <dbReference type="EMBL" id="MDX8130443.1"/>
    </source>
</evidence>
<feature type="domain" description="Initiator Rep protein WH1" evidence="2">
    <location>
        <begin position="9"/>
        <end position="150"/>
    </location>
</feature>
<dbReference type="Pfam" id="PF01051">
    <property type="entry name" value="Rep3_N"/>
    <property type="match status" value="1"/>
</dbReference>
<dbReference type="RefSeq" id="WP_313731122.1">
    <property type="nucleotide sequence ID" value="NZ_JAXARY010000048.1"/>
</dbReference>
<dbReference type="Pfam" id="PF21205">
    <property type="entry name" value="Rep3_C"/>
    <property type="match status" value="1"/>
</dbReference>
<accession>A0ABU4UM03</accession>
<name>A0ABU4UM03_9GAMM</name>
<dbReference type="Gene3D" id="1.10.10.10">
    <property type="entry name" value="Winged helix-like DNA-binding domain superfamily/Winged helix DNA-binding domain"/>
    <property type="match status" value="2"/>
</dbReference>
<comment type="similarity">
    <text evidence="1">Belongs to the initiator RepB protein family.</text>
</comment>
<evidence type="ECO:0000256" key="1">
    <source>
        <dbReference type="ARBA" id="ARBA00038283"/>
    </source>
</evidence>
<sequence length="423" mass="48785">MNELSSPNLKKHAAAIHCSGELSLVERKLSNILLLNSYEELLFKDVHTIPTKHLFAMLGWEDSNNVEGLKSTLKGLMSTVIEFNLMGDGGEVWEAMTLLSSAKIADGYCRYSYAKDLAAKFYKPEIFAVINLSVQKQFKSNYALTLYENCVRFIKVGSTGWWSLDTFRKVMGANSETYHEFKRLSSFVIKKAMDEINQVSDIRLKVEYKKESRKVVALRFLITASSQQVLIDRDAKANNTDNVIEELKGNELFKRLREHGIGERLALSWMIEEPELAAKAVDYTELMDAKGNIKGNTAGYIRRLIESKAELEEPLYKTNKKKSEREESVRRKVESDNKKQLEEFRKLKFKEASQNLSFNDLIELKDQFLMSAEAVSLTQTNFDRDKGKFVDKVTQLTFMPWLKKKITPEFDQKEFELWLQKKV</sequence>
<evidence type="ECO:0000259" key="2">
    <source>
        <dbReference type="Pfam" id="PF01051"/>
    </source>
</evidence>
<proteinExistence type="inferred from homology"/>
<organism evidence="3 4">
    <name type="scientific">Methylomonas defluvii</name>
    <dbReference type="NCBI Taxonomy" id="3045149"/>
    <lineage>
        <taxon>Bacteria</taxon>
        <taxon>Pseudomonadati</taxon>
        <taxon>Pseudomonadota</taxon>
        <taxon>Gammaproteobacteria</taxon>
        <taxon>Methylococcales</taxon>
        <taxon>Methylococcaceae</taxon>
        <taxon>Methylomonas</taxon>
    </lineage>
</organism>
<dbReference type="InterPro" id="IPR000525">
    <property type="entry name" value="Initiator_Rep_WH1"/>
</dbReference>
<dbReference type="SUPFAM" id="SSF46785">
    <property type="entry name" value="Winged helix' DNA-binding domain"/>
    <property type="match status" value="2"/>
</dbReference>
<comment type="caution">
    <text evidence="3">The sequence shown here is derived from an EMBL/GenBank/DDBJ whole genome shotgun (WGS) entry which is preliminary data.</text>
</comment>
<protein>
    <submittedName>
        <fullName evidence="3">Replication initiation protein</fullName>
    </submittedName>
</protein>
<dbReference type="EMBL" id="JAXARY010000048">
    <property type="protein sequence ID" value="MDX8130443.1"/>
    <property type="molecule type" value="Genomic_DNA"/>
</dbReference>
<keyword evidence="4" id="KW-1185">Reference proteome</keyword>
<dbReference type="Proteomes" id="UP001284537">
    <property type="component" value="Unassembled WGS sequence"/>
</dbReference>
<dbReference type="InterPro" id="IPR036388">
    <property type="entry name" value="WH-like_DNA-bd_sf"/>
</dbReference>
<reference evidence="3 4" key="1">
    <citation type="submission" date="2023-11" db="EMBL/GenBank/DDBJ databases">
        <authorList>
            <person name="Ouyang M.-Y."/>
        </authorList>
    </citation>
    <scope>NUCLEOTIDE SEQUENCE [LARGE SCALE GENOMIC DNA]</scope>
    <source>
        <strain evidence="3 4">OY6</strain>
    </source>
</reference>
<gene>
    <name evidence="3" type="ORF">QLH52_24340</name>
</gene>
<dbReference type="InterPro" id="IPR036390">
    <property type="entry name" value="WH_DNA-bd_sf"/>
</dbReference>
<evidence type="ECO:0000313" key="4">
    <source>
        <dbReference type="Proteomes" id="UP001284537"/>
    </source>
</evidence>